<evidence type="ECO:0000313" key="1">
    <source>
        <dbReference type="EMBL" id="KAH7963526.1"/>
    </source>
</evidence>
<comment type="caution">
    <text evidence="1">The sequence shown here is derived from an EMBL/GenBank/DDBJ whole genome shotgun (WGS) entry which is preliminary data.</text>
</comment>
<reference evidence="1" key="2">
    <citation type="submission" date="2021-09" db="EMBL/GenBank/DDBJ databases">
        <authorList>
            <person name="Jia N."/>
            <person name="Wang J."/>
            <person name="Shi W."/>
            <person name="Du L."/>
            <person name="Sun Y."/>
            <person name="Zhan W."/>
            <person name="Jiang J."/>
            <person name="Wang Q."/>
            <person name="Zhang B."/>
            <person name="Ji P."/>
            <person name="Sakyi L.B."/>
            <person name="Cui X."/>
            <person name="Yuan T."/>
            <person name="Jiang B."/>
            <person name="Yang W."/>
            <person name="Lam T.T.-Y."/>
            <person name="Chang Q."/>
            <person name="Ding S."/>
            <person name="Wang X."/>
            <person name="Zhu J."/>
            <person name="Ruan X."/>
            <person name="Zhao L."/>
            <person name="Wei J."/>
            <person name="Que T."/>
            <person name="Du C."/>
            <person name="Cheng J."/>
            <person name="Dai P."/>
            <person name="Han X."/>
            <person name="Huang E."/>
            <person name="Gao Y."/>
            <person name="Liu J."/>
            <person name="Shao H."/>
            <person name="Ye R."/>
            <person name="Li L."/>
            <person name="Wei W."/>
            <person name="Wang X."/>
            <person name="Wang C."/>
            <person name="Huo Q."/>
            <person name="Li W."/>
            <person name="Guo W."/>
            <person name="Chen H."/>
            <person name="Chen S."/>
            <person name="Zhou L."/>
            <person name="Zhou L."/>
            <person name="Ni X."/>
            <person name="Tian J."/>
            <person name="Zhou Y."/>
            <person name="Sheng Y."/>
            <person name="Liu T."/>
            <person name="Pan Y."/>
            <person name="Xia L."/>
            <person name="Li J."/>
            <person name="Zhao F."/>
            <person name="Cao W."/>
        </authorList>
    </citation>
    <scope>NUCLEOTIDE SEQUENCE</scope>
    <source>
        <strain evidence="1">Rsan-2018</strain>
        <tissue evidence="1">Larvae</tissue>
    </source>
</reference>
<dbReference type="AlphaFoldDB" id="A0A9D4T1W2"/>
<evidence type="ECO:0000313" key="2">
    <source>
        <dbReference type="Proteomes" id="UP000821837"/>
    </source>
</evidence>
<sequence>MSMGSTSQWKPSQAGLLISTTVVIRLQDILLNSEGYNFFLTSRLLQDCLENLFSIVRLKKPVPDAYDMKCTLKLACISQFLHTPTTTSYTVDDSEYLVDLLSNGRRVLAEAETQEIDDSEIVFTEALTSTECSIVFHIAGFLMKGKKEHRGTLAV</sequence>
<organism evidence="1 2">
    <name type="scientific">Rhipicephalus sanguineus</name>
    <name type="common">Brown dog tick</name>
    <name type="synonym">Ixodes sanguineus</name>
    <dbReference type="NCBI Taxonomy" id="34632"/>
    <lineage>
        <taxon>Eukaryota</taxon>
        <taxon>Metazoa</taxon>
        <taxon>Ecdysozoa</taxon>
        <taxon>Arthropoda</taxon>
        <taxon>Chelicerata</taxon>
        <taxon>Arachnida</taxon>
        <taxon>Acari</taxon>
        <taxon>Parasitiformes</taxon>
        <taxon>Ixodida</taxon>
        <taxon>Ixodoidea</taxon>
        <taxon>Ixodidae</taxon>
        <taxon>Rhipicephalinae</taxon>
        <taxon>Rhipicephalus</taxon>
        <taxon>Rhipicephalus</taxon>
    </lineage>
</organism>
<dbReference type="EMBL" id="JABSTV010001249">
    <property type="protein sequence ID" value="KAH7963526.1"/>
    <property type="molecule type" value="Genomic_DNA"/>
</dbReference>
<gene>
    <name evidence="1" type="ORF">HPB52_021293</name>
</gene>
<reference evidence="1" key="1">
    <citation type="journal article" date="2020" name="Cell">
        <title>Large-Scale Comparative Analyses of Tick Genomes Elucidate Their Genetic Diversity and Vector Capacities.</title>
        <authorList>
            <consortium name="Tick Genome and Microbiome Consortium (TIGMIC)"/>
            <person name="Jia N."/>
            <person name="Wang J."/>
            <person name="Shi W."/>
            <person name="Du L."/>
            <person name="Sun Y."/>
            <person name="Zhan W."/>
            <person name="Jiang J.F."/>
            <person name="Wang Q."/>
            <person name="Zhang B."/>
            <person name="Ji P."/>
            <person name="Bell-Sakyi L."/>
            <person name="Cui X.M."/>
            <person name="Yuan T.T."/>
            <person name="Jiang B.G."/>
            <person name="Yang W.F."/>
            <person name="Lam T.T."/>
            <person name="Chang Q.C."/>
            <person name="Ding S.J."/>
            <person name="Wang X.J."/>
            <person name="Zhu J.G."/>
            <person name="Ruan X.D."/>
            <person name="Zhao L."/>
            <person name="Wei J.T."/>
            <person name="Ye R.Z."/>
            <person name="Que T.C."/>
            <person name="Du C.H."/>
            <person name="Zhou Y.H."/>
            <person name="Cheng J.X."/>
            <person name="Dai P.F."/>
            <person name="Guo W.B."/>
            <person name="Han X.H."/>
            <person name="Huang E.J."/>
            <person name="Li L.F."/>
            <person name="Wei W."/>
            <person name="Gao Y.C."/>
            <person name="Liu J.Z."/>
            <person name="Shao H.Z."/>
            <person name="Wang X."/>
            <person name="Wang C.C."/>
            <person name="Yang T.C."/>
            <person name="Huo Q.B."/>
            <person name="Li W."/>
            <person name="Chen H.Y."/>
            <person name="Chen S.E."/>
            <person name="Zhou L.G."/>
            <person name="Ni X.B."/>
            <person name="Tian J.H."/>
            <person name="Sheng Y."/>
            <person name="Liu T."/>
            <person name="Pan Y.S."/>
            <person name="Xia L.Y."/>
            <person name="Li J."/>
            <person name="Zhao F."/>
            <person name="Cao W.C."/>
        </authorList>
    </citation>
    <scope>NUCLEOTIDE SEQUENCE</scope>
    <source>
        <strain evidence="1">Rsan-2018</strain>
    </source>
</reference>
<name>A0A9D4T1W2_RHISA</name>
<protein>
    <submittedName>
        <fullName evidence="1">Uncharacterized protein</fullName>
    </submittedName>
</protein>
<dbReference type="VEuPathDB" id="VectorBase:RSAN_027183"/>
<dbReference type="Proteomes" id="UP000821837">
    <property type="component" value="Chromosome 3"/>
</dbReference>
<proteinExistence type="predicted"/>
<accession>A0A9D4T1W2</accession>
<keyword evidence="2" id="KW-1185">Reference proteome</keyword>